<dbReference type="PANTHER" id="PTHR35342">
    <property type="entry name" value="TRICARBOXYLIC TRANSPORT PROTEIN"/>
    <property type="match status" value="1"/>
</dbReference>
<name>A0ABN5XDC3_9GAMM</name>
<protein>
    <recommendedName>
        <fullName evidence="2">DUF112 domain-containing protein</fullName>
    </recommendedName>
</protein>
<evidence type="ECO:0000256" key="1">
    <source>
        <dbReference type="SAM" id="Phobius"/>
    </source>
</evidence>
<feature type="transmembrane region" description="Helical" evidence="1">
    <location>
        <begin position="45"/>
        <end position="66"/>
    </location>
</feature>
<sequence>MLNDLLVAFQAVATLENFLIMAAGIWGGVIIGAIPGMTGTMAVTLALPFTFYMQPIPSILLLVALYKGSTYGGSVSAILIKTPGTASAACTTLDGYPLAQQGKAGKALNMALYSSCTGDFISNLSLIFYCRTAGAPRVTDWATRILYADDIRAHYRGWGVRAFAAAWAGISLLRAPVSHRGRRYVRLVPLRPHRRYAERSCRGARAHWSVCDS</sequence>
<feature type="transmembrane region" description="Helical" evidence="1">
    <location>
        <begin position="6"/>
        <end position="33"/>
    </location>
</feature>
<keyword evidence="1" id="KW-1133">Transmembrane helix</keyword>
<dbReference type="InterPro" id="IPR002823">
    <property type="entry name" value="DUF112_TM"/>
</dbReference>
<evidence type="ECO:0000259" key="2">
    <source>
        <dbReference type="Pfam" id="PF01970"/>
    </source>
</evidence>
<keyword evidence="1" id="KW-0472">Membrane</keyword>
<organism evidence="3 4">
    <name type="scientific">Vreelandella olivaria</name>
    <dbReference type="NCBI Taxonomy" id="390919"/>
    <lineage>
        <taxon>Bacteria</taxon>
        <taxon>Pseudomonadati</taxon>
        <taxon>Pseudomonadota</taxon>
        <taxon>Gammaproteobacteria</taxon>
        <taxon>Oceanospirillales</taxon>
        <taxon>Halomonadaceae</taxon>
        <taxon>Vreelandella</taxon>
    </lineage>
</organism>
<gene>
    <name evidence="3" type="ORF">HORIV_69470</name>
</gene>
<proteinExistence type="predicted"/>
<reference evidence="4" key="1">
    <citation type="journal article" date="2019" name="Microbiol. Resour. Announc.">
        <title>Complete Genome Sequence of Halomonas olivaria, a Moderately Halophilic Bacterium Isolated from Olive Processing Effluents, Obtained by Nanopore Sequencing.</title>
        <authorList>
            <person name="Nagata S."/>
            <person name="Ii K.M."/>
            <person name="Tsukimi T."/>
            <person name="Miura M.C."/>
            <person name="Galipon J."/>
            <person name="Arakawa K."/>
        </authorList>
    </citation>
    <scope>NUCLEOTIDE SEQUENCE [LARGE SCALE GENOMIC DNA]</scope>
    <source>
        <strain evidence="4">TYRC17</strain>
    </source>
</reference>
<keyword evidence="1" id="KW-0812">Transmembrane</keyword>
<dbReference type="Pfam" id="PF01970">
    <property type="entry name" value="TctA"/>
    <property type="match status" value="1"/>
</dbReference>
<feature type="domain" description="DUF112" evidence="2">
    <location>
        <begin position="19"/>
        <end position="129"/>
    </location>
</feature>
<evidence type="ECO:0000313" key="3">
    <source>
        <dbReference type="EMBL" id="BBI54526.1"/>
    </source>
</evidence>
<dbReference type="EMBL" id="AP019416">
    <property type="protein sequence ID" value="BBI54526.1"/>
    <property type="molecule type" value="Genomic_DNA"/>
</dbReference>
<dbReference type="Proteomes" id="UP000289555">
    <property type="component" value="Chromosome"/>
</dbReference>
<keyword evidence="4" id="KW-1185">Reference proteome</keyword>
<evidence type="ECO:0000313" key="4">
    <source>
        <dbReference type="Proteomes" id="UP000289555"/>
    </source>
</evidence>
<accession>A0ABN5XDC3</accession>
<dbReference type="PANTHER" id="PTHR35342:SF5">
    <property type="entry name" value="TRICARBOXYLIC TRANSPORT PROTEIN"/>
    <property type="match status" value="1"/>
</dbReference>